<feature type="transmembrane region" description="Helical" evidence="1">
    <location>
        <begin position="138"/>
        <end position="157"/>
    </location>
</feature>
<feature type="transmembrane region" description="Helical" evidence="1">
    <location>
        <begin position="65"/>
        <end position="86"/>
    </location>
</feature>
<keyword evidence="1" id="KW-1133">Transmembrane helix</keyword>
<keyword evidence="1" id="KW-0812">Transmembrane</keyword>
<organism evidence="2 3">
    <name type="scientific">Methanosarcina mazei</name>
    <name type="common">Methanosarcina frisia</name>
    <dbReference type="NCBI Taxonomy" id="2209"/>
    <lineage>
        <taxon>Archaea</taxon>
        <taxon>Methanobacteriati</taxon>
        <taxon>Methanobacteriota</taxon>
        <taxon>Stenosarchaea group</taxon>
        <taxon>Methanomicrobia</taxon>
        <taxon>Methanosarcinales</taxon>
        <taxon>Methanosarcinaceae</taxon>
        <taxon>Methanosarcina</taxon>
    </lineage>
</organism>
<dbReference type="EMBL" id="JJOU01000221">
    <property type="protein sequence ID" value="KKG07952.1"/>
    <property type="molecule type" value="Genomic_DNA"/>
</dbReference>
<dbReference type="Proteomes" id="UP000034047">
    <property type="component" value="Unassembled WGS sequence"/>
</dbReference>
<feature type="transmembrane region" description="Helical" evidence="1">
    <location>
        <begin position="385"/>
        <end position="407"/>
    </location>
</feature>
<gene>
    <name evidence="2" type="ORF">DU34_16860</name>
</gene>
<proteinExistence type="predicted"/>
<feature type="transmembrane region" description="Helical" evidence="1">
    <location>
        <begin position="98"/>
        <end position="118"/>
    </location>
</feature>
<feature type="transmembrane region" description="Helical" evidence="1">
    <location>
        <begin position="188"/>
        <end position="208"/>
    </location>
</feature>
<feature type="transmembrane region" description="Helical" evidence="1">
    <location>
        <begin position="163"/>
        <end position="181"/>
    </location>
</feature>
<evidence type="ECO:0000256" key="1">
    <source>
        <dbReference type="SAM" id="Phobius"/>
    </source>
</evidence>
<accession>A0A0F8BVE0</accession>
<evidence type="ECO:0008006" key="4">
    <source>
        <dbReference type="Google" id="ProtNLM"/>
    </source>
</evidence>
<feature type="transmembrane region" description="Helical" evidence="1">
    <location>
        <begin position="12"/>
        <end position="29"/>
    </location>
</feature>
<protein>
    <recommendedName>
        <fullName evidence="4">DUF2206 domain-containing protein</fullName>
    </recommendedName>
</protein>
<reference evidence="2 3" key="1">
    <citation type="journal article" date="2015" name="ISME J.">
        <title>Genomic and phenotypic differentiation among Methanosarcina mazei populations from Columbia River sediment.</title>
        <authorList>
            <person name="Youngblut N.D."/>
            <person name="Wirth J.S."/>
            <person name="Henriksen J.R."/>
            <person name="Smith M."/>
            <person name="Simon H."/>
            <person name="Metcalf W.W."/>
            <person name="Whitaker R.J."/>
        </authorList>
    </citation>
    <scope>NUCLEOTIDE SEQUENCE [LARGE SCALE GENOMIC DNA]</scope>
    <source>
        <strain evidence="2 3">2.F.T.2.6</strain>
    </source>
</reference>
<sequence length="713" mass="82530">MEFQFSRDKYFAYIFSLIIFMDILVISDFPFLRQIFGFLFLSFIPGFLILRILKLNEIGFTERFVLSIGLSVFFLMFFGIILNNISLKFGYVTPLSPMFLLTVFSIIFIVLLILGYTVNEESVNFSLNLTLNPLEKKFLIIPIILPALSLFGIYVMNTTNSNVLLMLLFLLIPSYVVFVSISNETFPVKLYPIVIFLISISLLLLLSLRSNNIIGVDIHLEYYMFQKVLSGLHWANFKESILDSCLSISLLPTIYKSLLNLDPIFLFKSLYSLIYSVSPLVVYIISNKYLEESYSFLASCFYMFQSNFLLTEYNARTNIAILFFGLSMMVLFNEKINSVSKKVLLLTFIISCLFSHYSTTYVFFFILIGSFILNNLFFLKYAPKYNFNSIVSLTTISLFFILIFFWYGQITDVAFNSAIHFLEKSVFSLHDLFIEESRQTDLQAMFGKDITQKGIPHKIHFIVTWLSFLFIGVGTLFTLLNFKEFKFLKVKIKNISCLNKVFDTEFFTISVSCLGLLFAIVVIPIVSVGYSLERLYALTITILSTFFVVGGFILAKYLNIPSRLLILLVLIPYFLSVSGFTYQVFGFPNNIILNSDGNQYDSLYVHDQDKYGTIWLKLHNDNETLIEADYYSKYQLISQAGFPMRSINSDRLPFHKKLYGQYIYLRYYNCIDKKLYGYDKNLKLSGEFDLSDYDSTFRRECLIYSNGGSKIYA</sequence>
<comment type="caution">
    <text evidence="2">The sequence shown here is derived from an EMBL/GenBank/DDBJ whole genome shotgun (WGS) entry which is preliminary data.</text>
</comment>
<dbReference type="InterPro" id="IPR018701">
    <property type="entry name" value="DUF2206_membrane"/>
</dbReference>
<dbReference type="AlphaFoldDB" id="A0A0F8BVE0"/>
<name>A0A0F8BVE0_METMZ</name>
<feature type="transmembrane region" description="Helical" evidence="1">
    <location>
        <begin position="564"/>
        <end position="585"/>
    </location>
</feature>
<feature type="transmembrane region" description="Helical" evidence="1">
    <location>
        <begin position="344"/>
        <end position="373"/>
    </location>
</feature>
<feature type="transmembrane region" description="Helical" evidence="1">
    <location>
        <begin position="35"/>
        <end position="53"/>
    </location>
</feature>
<feature type="transmembrane region" description="Helical" evidence="1">
    <location>
        <begin position="501"/>
        <end position="523"/>
    </location>
</feature>
<dbReference type="Pfam" id="PF09971">
    <property type="entry name" value="DUF2206"/>
    <property type="match status" value="1"/>
</dbReference>
<feature type="transmembrane region" description="Helical" evidence="1">
    <location>
        <begin position="265"/>
        <end position="285"/>
    </location>
</feature>
<feature type="transmembrane region" description="Helical" evidence="1">
    <location>
        <begin position="459"/>
        <end position="480"/>
    </location>
</feature>
<keyword evidence="1" id="KW-0472">Membrane</keyword>
<evidence type="ECO:0000313" key="2">
    <source>
        <dbReference type="EMBL" id="KKG07952.1"/>
    </source>
</evidence>
<feature type="transmembrane region" description="Helical" evidence="1">
    <location>
        <begin position="535"/>
        <end position="555"/>
    </location>
</feature>
<dbReference type="PATRIC" id="fig|2209.41.peg.3680"/>
<evidence type="ECO:0000313" key="3">
    <source>
        <dbReference type="Proteomes" id="UP000034047"/>
    </source>
</evidence>